<dbReference type="Proteomes" id="UP000695007">
    <property type="component" value="Unplaced"/>
</dbReference>
<proteinExistence type="inferred from homology"/>
<evidence type="ECO:0000259" key="7">
    <source>
        <dbReference type="PROSITE" id="PS50835"/>
    </source>
</evidence>
<evidence type="ECO:0000256" key="3">
    <source>
        <dbReference type="ARBA" id="ARBA00022490"/>
    </source>
</evidence>
<reference evidence="9" key="1">
    <citation type="submission" date="2025-08" db="UniProtKB">
        <authorList>
            <consortium name="RefSeq"/>
        </authorList>
    </citation>
    <scope>IDENTIFICATION</scope>
</reference>
<evidence type="ECO:0000256" key="1">
    <source>
        <dbReference type="ARBA" id="ARBA00004204"/>
    </source>
</evidence>
<accession>A0AAJ6YDL1</accession>
<keyword evidence="6" id="KW-0393">Immunoglobulin domain</keyword>
<evidence type="ECO:0000313" key="8">
    <source>
        <dbReference type="Proteomes" id="UP000695007"/>
    </source>
</evidence>
<evidence type="ECO:0000256" key="4">
    <source>
        <dbReference type="ARBA" id="ARBA00022737"/>
    </source>
</evidence>
<evidence type="ECO:0000256" key="2">
    <source>
        <dbReference type="ARBA" id="ARBA00006692"/>
    </source>
</evidence>
<organism evidence="8 9">
    <name type="scientific">Ceratosolen solmsi marchali</name>
    <dbReference type="NCBI Taxonomy" id="326594"/>
    <lineage>
        <taxon>Eukaryota</taxon>
        <taxon>Metazoa</taxon>
        <taxon>Ecdysozoa</taxon>
        <taxon>Arthropoda</taxon>
        <taxon>Hexapoda</taxon>
        <taxon>Insecta</taxon>
        <taxon>Pterygota</taxon>
        <taxon>Neoptera</taxon>
        <taxon>Endopterygota</taxon>
        <taxon>Hymenoptera</taxon>
        <taxon>Apocrita</taxon>
        <taxon>Proctotrupomorpha</taxon>
        <taxon>Chalcidoidea</taxon>
        <taxon>Agaonidae</taxon>
        <taxon>Agaoninae</taxon>
        <taxon>Ceratosolen</taxon>
    </lineage>
</organism>
<dbReference type="Pfam" id="PF07679">
    <property type="entry name" value="I-set"/>
    <property type="match status" value="1"/>
</dbReference>
<dbReference type="SMART" id="SM00409">
    <property type="entry name" value="IG"/>
    <property type="match status" value="1"/>
</dbReference>
<name>A0AAJ6YDL1_9HYME</name>
<dbReference type="InterPro" id="IPR003599">
    <property type="entry name" value="Ig_sub"/>
</dbReference>
<keyword evidence="4" id="KW-0677">Repeat</keyword>
<dbReference type="AlphaFoldDB" id="A0AAJ6YDL1"/>
<feature type="domain" description="Ig-like" evidence="7">
    <location>
        <begin position="16"/>
        <end position="106"/>
    </location>
</feature>
<sequence>MLEISSQPLDRTESAPKIIKKLPQITSTKTGELTRLEVKVKGKPKPKIKWYKQELEIHSSTEFEIEEFKDGTSILTITETYPDDSGEIVFEAHNSLGVATTTTYLSVGGIVGTKEYRKPEWVTQMEEMQEALRATQSIPRFIQEFTDTYAQEGESVVFECIYSGNPVPGIILR</sequence>
<dbReference type="SUPFAM" id="SSF48726">
    <property type="entry name" value="Immunoglobulin"/>
    <property type="match status" value="2"/>
</dbReference>
<dbReference type="PROSITE" id="PS50835">
    <property type="entry name" value="IG_LIKE"/>
    <property type="match status" value="1"/>
</dbReference>
<dbReference type="KEGG" id="csol:105360802"/>
<dbReference type="RefSeq" id="XP_011496105.1">
    <property type="nucleotide sequence ID" value="XM_011497803.1"/>
</dbReference>
<keyword evidence="8" id="KW-1185">Reference proteome</keyword>
<dbReference type="GO" id="GO:0030017">
    <property type="term" value="C:sarcomere"/>
    <property type="evidence" value="ECO:0007669"/>
    <property type="project" value="UniProtKB-SubCell"/>
</dbReference>
<comment type="subcellular location">
    <subcellularLocation>
        <location evidence="1">Cytoplasm</location>
        <location evidence="1">Myofibril</location>
        <location evidence="1">Sarcomere</location>
    </subcellularLocation>
</comment>
<dbReference type="InterPro" id="IPR013783">
    <property type="entry name" value="Ig-like_fold"/>
</dbReference>
<gene>
    <name evidence="9" type="primary">LOC105360802</name>
</gene>
<dbReference type="PANTHER" id="PTHR19890">
    <property type="entry name" value="FIBROBLAST GROWTH FACTOR RECEPTOR"/>
    <property type="match status" value="1"/>
</dbReference>
<evidence type="ECO:0000313" key="9">
    <source>
        <dbReference type="RefSeq" id="XP_011496105.1"/>
    </source>
</evidence>
<dbReference type="InterPro" id="IPR013098">
    <property type="entry name" value="Ig_I-set"/>
</dbReference>
<comment type="similarity">
    <text evidence="2">Belongs to the protein kinase superfamily. CAMK Ser/Thr protein kinase family.</text>
</comment>
<dbReference type="Gene3D" id="2.60.40.10">
    <property type="entry name" value="Immunoglobulins"/>
    <property type="match status" value="2"/>
</dbReference>
<dbReference type="GeneID" id="105360802"/>
<evidence type="ECO:0000256" key="6">
    <source>
        <dbReference type="ARBA" id="ARBA00023319"/>
    </source>
</evidence>
<keyword evidence="5" id="KW-1015">Disulfide bond</keyword>
<dbReference type="InterPro" id="IPR036179">
    <property type="entry name" value="Ig-like_dom_sf"/>
</dbReference>
<evidence type="ECO:0000256" key="5">
    <source>
        <dbReference type="ARBA" id="ARBA00023157"/>
    </source>
</evidence>
<keyword evidence="3" id="KW-0963">Cytoplasm</keyword>
<dbReference type="InterPro" id="IPR007110">
    <property type="entry name" value="Ig-like_dom"/>
</dbReference>
<dbReference type="InterPro" id="IPR052615">
    <property type="entry name" value="FGFRL"/>
</dbReference>
<protein>
    <submittedName>
        <fullName evidence="9">Titin-like</fullName>
    </submittedName>
</protein>
<dbReference type="PANTHER" id="PTHR19890:SF10">
    <property type="entry name" value="FIBROBLAST GROWTH FACTOR RECEPTOR-LIKE 1"/>
    <property type="match status" value="1"/>
</dbReference>
<dbReference type="FunFam" id="2.60.40.10:FF:000345">
    <property type="entry name" value="Muscle M-line assembly protein unc-89"/>
    <property type="match status" value="1"/>
</dbReference>